<evidence type="ECO:0000256" key="4">
    <source>
        <dbReference type="ARBA" id="ARBA00022989"/>
    </source>
</evidence>
<feature type="transmembrane region" description="Helical" evidence="6">
    <location>
        <begin position="111"/>
        <end position="137"/>
    </location>
</feature>
<dbReference type="Proteomes" id="UP000730161">
    <property type="component" value="Unassembled WGS sequence"/>
</dbReference>
<keyword evidence="5 6" id="KW-0472">Membrane</keyword>
<evidence type="ECO:0000313" key="8">
    <source>
        <dbReference type="Proteomes" id="UP000730161"/>
    </source>
</evidence>
<dbReference type="Pfam" id="PF01810">
    <property type="entry name" value="LysE"/>
    <property type="match status" value="1"/>
</dbReference>
<feature type="transmembrane region" description="Helical" evidence="6">
    <location>
        <begin position="66"/>
        <end position="90"/>
    </location>
</feature>
<evidence type="ECO:0000313" key="7">
    <source>
        <dbReference type="EMBL" id="MBR1368031.1"/>
    </source>
</evidence>
<evidence type="ECO:0000256" key="6">
    <source>
        <dbReference type="SAM" id="Phobius"/>
    </source>
</evidence>
<evidence type="ECO:0000256" key="2">
    <source>
        <dbReference type="ARBA" id="ARBA00022475"/>
    </source>
</evidence>
<gene>
    <name evidence="7" type="ORF">RJ53_00390</name>
</gene>
<name>A0A8J7W5F2_9EURY</name>
<keyword evidence="8" id="KW-1185">Reference proteome</keyword>
<comment type="caution">
    <text evidence="7">The sequence shown here is derived from an EMBL/GenBank/DDBJ whole genome shotgun (WGS) entry which is preliminary data.</text>
</comment>
<accession>A0A8J7W5F2</accession>
<keyword evidence="3 6" id="KW-0812">Transmembrane</keyword>
<feature type="transmembrane region" description="Helical" evidence="6">
    <location>
        <begin position="40"/>
        <end position="60"/>
    </location>
</feature>
<keyword evidence="2" id="KW-1003">Cell membrane</keyword>
<proteinExistence type="predicted"/>
<dbReference type="AlphaFoldDB" id="A0A8J7W5F2"/>
<dbReference type="EMBL" id="JWHL01000001">
    <property type="protein sequence ID" value="MBR1368031.1"/>
    <property type="molecule type" value="Genomic_DNA"/>
</dbReference>
<dbReference type="PANTHER" id="PTHR38825">
    <property type="entry name" value="LYSINE EXPORTER PROTEIN (LYSE/YGGA)"/>
    <property type="match status" value="1"/>
</dbReference>
<dbReference type="GO" id="GO:0005886">
    <property type="term" value="C:plasma membrane"/>
    <property type="evidence" value="ECO:0007669"/>
    <property type="project" value="UniProtKB-SubCell"/>
</dbReference>
<feature type="transmembrane region" description="Helical" evidence="6">
    <location>
        <begin position="6"/>
        <end position="28"/>
    </location>
</feature>
<sequence length="210" mass="22284">MQDLIAFFTLGLIIGLTGTLAPGPTLIGTINEAVASGWRAGPLVTIGHAIVEIGIVLLIIGGLGSYIGSVTGLISLFGGLALIIFGYLTLTSARMAVIPTADAGISTGRPIIVGMLTSISNPYFWIWWLSIGAALLWSSLEAGLIAGVLFIAGHWVADIGWLTLVSASIHKGRFFLSEREYRLILSACGFFLLIFGFWFLFSFFTLPSSG</sequence>
<dbReference type="GO" id="GO:0006865">
    <property type="term" value="P:amino acid transport"/>
    <property type="evidence" value="ECO:0007669"/>
    <property type="project" value="InterPro"/>
</dbReference>
<reference evidence="7" key="1">
    <citation type="submission" date="2014-12" db="EMBL/GenBank/DDBJ databases">
        <authorList>
            <person name="Huang H.-H."/>
            <person name="Chen S.-C."/>
            <person name="Lai M.-C."/>
        </authorList>
    </citation>
    <scope>NUCLEOTIDE SEQUENCE</scope>
    <source>
        <strain evidence="7">K1F9705b</strain>
    </source>
</reference>
<evidence type="ECO:0000256" key="5">
    <source>
        <dbReference type="ARBA" id="ARBA00023136"/>
    </source>
</evidence>
<dbReference type="RefSeq" id="WP_211529631.1">
    <property type="nucleotide sequence ID" value="NZ_JWHL01000001.1"/>
</dbReference>
<feature type="transmembrane region" description="Helical" evidence="6">
    <location>
        <begin position="181"/>
        <end position="204"/>
    </location>
</feature>
<dbReference type="InterPro" id="IPR001123">
    <property type="entry name" value="LeuE-type"/>
</dbReference>
<dbReference type="PANTHER" id="PTHR38825:SF1">
    <property type="entry name" value="TRANSPORTER, LYSE FAMILY"/>
    <property type="match status" value="1"/>
</dbReference>
<protein>
    <submittedName>
        <fullName evidence="7">Lysine transporter LysE</fullName>
    </submittedName>
</protein>
<evidence type="ECO:0000256" key="1">
    <source>
        <dbReference type="ARBA" id="ARBA00004651"/>
    </source>
</evidence>
<comment type="subcellular location">
    <subcellularLocation>
        <location evidence="1">Cell membrane</location>
        <topology evidence="1">Multi-pass membrane protein</topology>
    </subcellularLocation>
</comment>
<dbReference type="OrthoDB" id="121309at2157"/>
<organism evidence="7 8">
    <name type="scientific">Methanocalculus chunghsingensis</name>
    <dbReference type="NCBI Taxonomy" id="156457"/>
    <lineage>
        <taxon>Archaea</taxon>
        <taxon>Methanobacteriati</taxon>
        <taxon>Methanobacteriota</taxon>
        <taxon>Stenosarchaea group</taxon>
        <taxon>Methanomicrobia</taxon>
        <taxon>Methanomicrobiales</taxon>
        <taxon>Methanocalculaceae</taxon>
        <taxon>Methanocalculus</taxon>
    </lineage>
</organism>
<keyword evidence="4 6" id="KW-1133">Transmembrane helix</keyword>
<evidence type="ECO:0000256" key="3">
    <source>
        <dbReference type="ARBA" id="ARBA00022692"/>
    </source>
</evidence>
<feature type="transmembrane region" description="Helical" evidence="6">
    <location>
        <begin position="143"/>
        <end position="169"/>
    </location>
</feature>